<feature type="coiled-coil region" evidence="1">
    <location>
        <begin position="248"/>
        <end position="285"/>
    </location>
</feature>
<protein>
    <recommendedName>
        <fullName evidence="4">CRISPR type III A-associated protein Csm5</fullName>
    </recommendedName>
</protein>
<sequence length="372" mass="41766">MYTAAGDDDTAFIPGSSVKGAVHTALLERLHIGKRHVCEDDDLWGKGFEKRPLRLLKVGDFMPEAPVVMRAVSAKRLAKDARGTSGRKEGIPMAIETLWPGGYRAFSSSWTIEGDRSESGGADAYVDFQRIARDLTAFNRPKLETELRLLDVDPRAGDWVRRMREILGSIDPLLKRGDMALLRVGKFQGALSLRLSASDEKPPKMQTFVVNDSQVLPFGWALLEFRDEVSEPLKAWCRAWPDMQTVDLQALRQARREEETRRREEARAEVERRKAAEVAEAAEEARLAAMSDEKRRVVVLEKSLAKYSGTVNPGSDLFRAVQVLLREAATWANIEDRKFCALTLAPLVKERGMYQGKAKKELKELLNKLAGD</sequence>
<dbReference type="AlphaFoldDB" id="A0A2Z6I9L4"/>
<name>A0A2Z6I9L4_9BURK</name>
<evidence type="ECO:0000313" key="2">
    <source>
        <dbReference type="EMBL" id="BBF23044.1"/>
    </source>
</evidence>
<keyword evidence="1" id="KW-0175">Coiled coil</keyword>
<evidence type="ECO:0000256" key="1">
    <source>
        <dbReference type="SAM" id="Coils"/>
    </source>
</evidence>
<dbReference type="EMBL" id="AP018786">
    <property type="protein sequence ID" value="BBF23044.1"/>
    <property type="molecule type" value="Genomic_DNA"/>
</dbReference>
<keyword evidence="3" id="KW-1185">Reference proteome</keyword>
<gene>
    <name evidence="2" type="ORF">SUTMEG_09350</name>
</gene>
<dbReference type="Proteomes" id="UP000271003">
    <property type="component" value="Chromosome"/>
</dbReference>
<accession>A0A2Z6I9L4</accession>
<evidence type="ECO:0000313" key="3">
    <source>
        <dbReference type="Proteomes" id="UP000271003"/>
    </source>
</evidence>
<organism evidence="2 3">
    <name type="scientific">Sutterella megalosphaeroides</name>
    <dbReference type="NCBI Taxonomy" id="2494234"/>
    <lineage>
        <taxon>Bacteria</taxon>
        <taxon>Pseudomonadati</taxon>
        <taxon>Pseudomonadota</taxon>
        <taxon>Betaproteobacteria</taxon>
        <taxon>Burkholderiales</taxon>
        <taxon>Sutterellaceae</taxon>
        <taxon>Sutterella</taxon>
    </lineage>
</organism>
<proteinExistence type="predicted"/>
<dbReference type="KEGG" id="sutt:SUTMEG_09350"/>
<reference evidence="2 3" key="1">
    <citation type="journal article" date="2018" name="Int. J. Syst. Evol. Microbiol.">
        <title>Mesosutterella multiformis gen. nov., sp. nov., a member of the family Sutterellaceae and Sutterella megalosphaeroides sp. nov., isolated from human faeces.</title>
        <authorList>
            <person name="Sakamoto M."/>
            <person name="Ikeyama N."/>
            <person name="Kunihiro T."/>
            <person name="Iino T."/>
            <person name="Yuki M."/>
            <person name="Ohkuma M."/>
        </authorList>
    </citation>
    <scope>NUCLEOTIDE SEQUENCE [LARGE SCALE GENOMIC DNA]</scope>
    <source>
        <strain evidence="2 3">6FBBBH3</strain>
    </source>
</reference>
<evidence type="ECO:0008006" key="4">
    <source>
        <dbReference type="Google" id="ProtNLM"/>
    </source>
</evidence>